<dbReference type="RefSeq" id="WP_038094030.1">
    <property type="nucleotide sequence ID" value="NZ_JMIR01000045.1"/>
</dbReference>
<dbReference type="AlphaFoldDB" id="A0A074M587"/>
<dbReference type="Proteomes" id="UP000027931">
    <property type="component" value="Unassembled WGS sequence"/>
</dbReference>
<dbReference type="InterPro" id="IPR011990">
    <property type="entry name" value="TPR-like_helical_dom_sf"/>
</dbReference>
<keyword evidence="3" id="KW-1185">Reference proteome</keyword>
<dbReference type="SMART" id="SM00530">
    <property type="entry name" value="HTH_XRE"/>
    <property type="match status" value="1"/>
</dbReference>
<protein>
    <recommendedName>
        <fullName evidence="1">HTH cro/C1-type domain-containing protein</fullName>
    </recommendedName>
</protein>
<dbReference type="STRING" id="1157490.EL26_22320"/>
<accession>A0A074M587</accession>
<reference evidence="2 3" key="1">
    <citation type="journal article" date="2013" name="Int. J. Syst. Evol. Microbiol.">
        <title>Tumebacillus flagellatus sp. nov., an alpha-amylase/pullulanase-producing bacterium isolated from cassava wastewater.</title>
        <authorList>
            <person name="Wang Q."/>
            <person name="Xie N."/>
            <person name="Qin Y."/>
            <person name="Shen N."/>
            <person name="Zhu J."/>
            <person name="Mi H."/>
            <person name="Huang R."/>
        </authorList>
    </citation>
    <scope>NUCLEOTIDE SEQUENCE [LARGE SCALE GENOMIC DNA]</scope>
    <source>
        <strain evidence="2 3">GST4</strain>
    </source>
</reference>
<dbReference type="GO" id="GO:0003677">
    <property type="term" value="F:DNA binding"/>
    <property type="evidence" value="ECO:0007669"/>
    <property type="project" value="InterPro"/>
</dbReference>
<gene>
    <name evidence="2" type="ORF">EL26_22320</name>
</gene>
<evidence type="ECO:0000313" key="2">
    <source>
        <dbReference type="EMBL" id="KEO81127.1"/>
    </source>
</evidence>
<dbReference type="Pfam" id="PF01381">
    <property type="entry name" value="HTH_3"/>
    <property type="match status" value="1"/>
</dbReference>
<name>A0A074M587_9BACL</name>
<dbReference type="InterPro" id="IPR001387">
    <property type="entry name" value="Cro/C1-type_HTH"/>
</dbReference>
<dbReference type="PROSITE" id="PS50943">
    <property type="entry name" value="HTH_CROC1"/>
    <property type="match status" value="1"/>
</dbReference>
<dbReference type="Gene3D" id="1.25.40.10">
    <property type="entry name" value="Tetratricopeptide repeat domain"/>
    <property type="match status" value="1"/>
</dbReference>
<dbReference type="eggNOG" id="COG1396">
    <property type="taxonomic scope" value="Bacteria"/>
</dbReference>
<dbReference type="EMBL" id="JMIR01000045">
    <property type="protein sequence ID" value="KEO81127.1"/>
    <property type="molecule type" value="Genomic_DNA"/>
</dbReference>
<dbReference type="SUPFAM" id="SSF47413">
    <property type="entry name" value="lambda repressor-like DNA-binding domains"/>
    <property type="match status" value="1"/>
</dbReference>
<dbReference type="PANTHER" id="PTHR37038:SF14">
    <property type="entry name" value="TRANSCRIPTIONAL ACTIVATOR"/>
    <property type="match status" value="1"/>
</dbReference>
<dbReference type="PANTHER" id="PTHR37038">
    <property type="entry name" value="TRANSCRIPTIONAL REGULATOR-RELATED"/>
    <property type="match status" value="1"/>
</dbReference>
<proteinExistence type="predicted"/>
<evidence type="ECO:0000259" key="1">
    <source>
        <dbReference type="PROSITE" id="PS50943"/>
    </source>
</evidence>
<comment type="caution">
    <text evidence="2">The sequence shown here is derived from an EMBL/GenBank/DDBJ whole genome shotgun (WGS) entry which is preliminary data.</text>
</comment>
<feature type="domain" description="HTH cro/C1-type" evidence="1">
    <location>
        <begin position="8"/>
        <end position="61"/>
    </location>
</feature>
<organism evidence="2 3">
    <name type="scientific">Tumebacillus flagellatus</name>
    <dbReference type="NCBI Taxonomy" id="1157490"/>
    <lineage>
        <taxon>Bacteria</taxon>
        <taxon>Bacillati</taxon>
        <taxon>Bacillota</taxon>
        <taxon>Bacilli</taxon>
        <taxon>Bacillales</taxon>
        <taxon>Alicyclobacillaceae</taxon>
        <taxon>Tumebacillus</taxon>
    </lineage>
</organism>
<dbReference type="InterPro" id="IPR053163">
    <property type="entry name" value="HTH-type_regulator_Rgg"/>
</dbReference>
<dbReference type="OrthoDB" id="2470999at2"/>
<dbReference type="CDD" id="cd00093">
    <property type="entry name" value="HTH_XRE"/>
    <property type="match status" value="1"/>
</dbReference>
<dbReference type="InterPro" id="IPR010982">
    <property type="entry name" value="Lambda_DNA-bd_dom_sf"/>
</dbReference>
<evidence type="ECO:0000313" key="3">
    <source>
        <dbReference type="Proteomes" id="UP000027931"/>
    </source>
</evidence>
<sequence length="63" mass="7123">MEINGKKVRKLRKQRGWIQKELAEGICTASMISQIETGKARTSAYVIQRIAAKLGVSEDEFKK</sequence>